<protein>
    <submittedName>
        <fullName evidence="3">Uncharacterized protein</fullName>
    </submittedName>
</protein>
<keyword evidence="2" id="KW-0812">Transmembrane</keyword>
<dbReference type="EMBL" id="JAJGCB010000012">
    <property type="protein sequence ID" value="KAJ8989870.1"/>
    <property type="molecule type" value="Genomic_DNA"/>
</dbReference>
<sequence>MTSMALTCKNSSDTDACYWTDGPVTVTIEPTSWHMSTSAVVGEYLNCRVSGTTAATCIEQYEWPNGIGSPGTLEADIDVNADTPDNTLATVTSLATFTGTDIRYMEVTVTAGASLLSETSVTSSASPSAPTASATASSTSPSSSGSATAGAESKGARKTDVWFLNWSVAAAVLMDLFIAML</sequence>
<organism evidence="3 4">
    <name type="scientific">Exophiala dermatitidis</name>
    <name type="common">Black yeast-like fungus</name>
    <name type="synonym">Wangiella dermatitidis</name>
    <dbReference type="NCBI Taxonomy" id="5970"/>
    <lineage>
        <taxon>Eukaryota</taxon>
        <taxon>Fungi</taxon>
        <taxon>Dikarya</taxon>
        <taxon>Ascomycota</taxon>
        <taxon>Pezizomycotina</taxon>
        <taxon>Eurotiomycetes</taxon>
        <taxon>Chaetothyriomycetidae</taxon>
        <taxon>Chaetothyriales</taxon>
        <taxon>Herpotrichiellaceae</taxon>
        <taxon>Exophiala</taxon>
    </lineage>
</organism>
<comment type="caution">
    <text evidence="3">The sequence shown here is derived from an EMBL/GenBank/DDBJ whole genome shotgun (WGS) entry which is preliminary data.</text>
</comment>
<evidence type="ECO:0000313" key="4">
    <source>
        <dbReference type="Proteomes" id="UP001161757"/>
    </source>
</evidence>
<feature type="transmembrane region" description="Helical" evidence="2">
    <location>
        <begin position="161"/>
        <end position="180"/>
    </location>
</feature>
<gene>
    <name evidence="3" type="ORF">HRR80_006011</name>
</gene>
<keyword evidence="2" id="KW-1133">Transmembrane helix</keyword>
<accession>A0AAN6EQR0</accession>
<proteinExistence type="predicted"/>
<dbReference type="Proteomes" id="UP001161757">
    <property type="component" value="Unassembled WGS sequence"/>
</dbReference>
<evidence type="ECO:0000256" key="1">
    <source>
        <dbReference type="SAM" id="MobiDB-lite"/>
    </source>
</evidence>
<evidence type="ECO:0000313" key="3">
    <source>
        <dbReference type="EMBL" id="KAJ8989870.1"/>
    </source>
</evidence>
<keyword evidence="2" id="KW-0472">Membrane</keyword>
<evidence type="ECO:0000256" key="2">
    <source>
        <dbReference type="SAM" id="Phobius"/>
    </source>
</evidence>
<feature type="region of interest" description="Disordered" evidence="1">
    <location>
        <begin position="122"/>
        <end position="151"/>
    </location>
</feature>
<dbReference type="AlphaFoldDB" id="A0AAN6EQR0"/>
<reference evidence="3" key="1">
    <citation type="submission" date="2023-01" db="EMBL/GenBank/DDBJ databases">
        <title>Exophiala dermititidis isolated from Cystic Fibrosis Patient.</title>
        <authorList>
            <person name="Kurbessoian T."/>
            <person name="Crocker A."/>
            <person name="Murante D."/>
            <person name="Hogan D.A."/>
            <person name="Stajich J.E."/>
        </authorList>
    </citation>
    <scope>NUCLEOTIDE SEQUENCE</scope>
    <source>
        <strain evidence="3">Ex8</strain>
    </source>
</reference>
<name>A0AAN6EQR0_EXODE</name>